<evidence type="ECO:0000313" key="6">
    <source>
        <dbReference type="EMBL" id="KAF7188076.1"/>
    </source>
</evidence>
<feature type="compositionally biased region" description="Low complexity" evidence="4">
    <location>
        <begin position="149"/>
        <end position="159"/>
    </location>
</feature>
<feature type="compositionally biased region" description="Basic and acidic residues" evidence="4">
    <location>
        <begin position="129"/>
        <end position="147"/>
    </location>
</feature>
<keyword evidence="7" id="KW-1185">Reference proteome</keyword>
<feature type="compositionally biased region" description="Acidic residues" evidence="4">
    <location>
        <begin position="625"/>
        <end position="634"/>
    </location>
</feature>
<feature type="region of interest" description="Disordered" evidence="4">
    <location>
        <begin position="621"/>
        <end position="645"/>
    </location>
</feature>
<name>A0A8H6RDJ6_9PEZI</name>
<dbReference type="PANTHER" id="PTHR47429">
    <property type="entry name" value="PROTEIN TWIN LOV 1"/>
    <property type="match status" value="1"/>
</dbReference>
<keyword evidence="3" id="KW-0157">Chromophore</keyword>
<sequence length="799" mass="88308">MESTSRPSHKLFPKFAPFRKKQVRHARSEDVLSDTLRSINESKGSPQLPQQVTSTETSQQAWSIPYINECSEESLNLSNLVATKPLPPYTPIPVPGRTSSVANREVKANDKHGGRQANDQPPPKTPVNELERDDISLISSRFDDRLLRPRSPVSSVVQQPPAPPPVPNMPRANASPILGPASGNHKPYQPQLHATSPHTGRSGPPTPAYSNGKEHAVDQFPGPPQHRVLSPPASIASYNIAVPTTLGQHALAQLQTPSADRSDVLETELDTVDDPDSWNVIKPNMRSEEQWDNELYSLEKRAQQLYSAEHLHILLEDTDFHSKFSTFLRRYRPWRLPILAYYWDACKALRALNYANSLAQSLSGRHYEGCPQPPGTAANAQLQHAASHAFQELLGDDLHWYIAHTYIGIVGAVMNSRIMNTLPAPLRETSQGLAEVFCITDPTRRDNPIILASQAFTRHSGCPMDYILGRNCRFMQGPGTTIDSCRRFAISMDKGEDHSEIFVNYRRDGSPFLSLVMNAQLIDSRGNLRYYLGAQVDVSGLLKNCSGLDSLTRLVERQRAQEDSHPPRSSSVEPIKPLSEMLNGRELDTISKFGGVLQRSADHELQANTSASKAIGSGRVLLADGDSEPDDTVEEEKKEDANVESVPAELPLTELNLRGVYKYYLLVRPAPSLRVLFASPTLRIPGVLQSHFLHRIGGTKMRNDLNAAFQDAKVVTARVRWLRSLSEDGESGDGSIRWIHCTPLIHHTGNVGLWMIVVVVPEGGESGASQSSRAGSRLASRSDDGGRGRERVSARHGMR</sequence>
<feature type="region of interest" description="Disordered" evidence="4">
    <location>
        <begin position="766"/>
        <end position="799"/>
    </location>
</feature>
<dbReference type="InterPro" id="IPR000014">
    <property type="entry name" value="PAS"/>
</dbReference>
<dbReference type="PANTHER" id="PTHR47429:SF9">
    <property type="entry name" value="PAS DOMAIN-CONTAINING PROTEIN"/>
    <property type="match status" value="1"/>
</dbReference>
<dbReference type="Gene3D" id="3.30.450.20">
    <property type="entry name" value="PAS domain"/>
    <property type="match status" value="1"/>
</dbReference>
<evidence type="ECO:0000256" key="1">
    <source>
        <dbReference type="ARBA" id="ARBA00022630"/>
    </source>
</evidence>
<feature type="compositionally biased region" description="Basic and acidic residues" evidence="4">
    <location>
        <begin position="780"/>
        <end position="793"/>
    </location>
</feature>
<protein>
    <submittedName>
        <fullName evidence="6">Phototropin</fullName>
    </submittedName>
</protein>
<evidence type="ECO:0000256" key="4">
    <source>
        <dbReference type="SAM" id="MobiDB-lite"/>
    </source>
</evidence>
<evidence type="ECO:0000256" key="3">
    <source>
        <dbReference type="ARBA" id="ARBA00022991"/>
    </source>
</evidence>
<dbReference type="AlphaFoldDB" id="A0A8H6RDJ6"/>
<dbReference type="OrthoDB" id="447251at2759"/>
<feature type="region of interest" description="Disordered" evidence="4">
    <location>
        <begin position="108"/>
        <end position="230"/>
    </location>
</feature>
<evidence type="ECO:0000259" key="5">
    <source>
        <dbReference type="Pfam" id="PF13426"/>
    </source>
</evidence>
<organism evidence="6 7">
    <name type="scientific">Pseudocercospora fuligena</name>
    <dbReference type="NCBI Taxonomy" id="685502"/>
    <lineage>
        <taxon>Eukaryota</taxon>
        <taxon>Fungi</taxon>
        <taxon>Dikarya</taxon>
        <taxon>Ascomycota</taxon>
        <taxon>Pezizomycotina</taxon>
        <taxon>Dothideomycetes</taxon>
        <taxon>Dothideomycetidae</taxon>
        <taxon>Mycosphaerellales</taxon>
        <taxon>Mycosphaerellaceae</taxon>
        <taxon>Pseudocercospora</taxon>
    </lineage>
</organism>
<dbReference type="SUPFAM" id="SSF55785">
    <property type="entry name" value="PYP-like sensor domain (PAS domain)"/>
    <property type="match status" value="1"/>
</dbReference>
<evidence type="ECO:0000256" key="2">
    <source>
        <dbReference type="ARBA" id="ARBA00022643"/>
    </source>
</evidence>
<evidence type="ECO:0000313" key="7">
    <source>
        <dbReference type="Proteomes" id="UP000660729"/>
    </source>
</evidence>
<feature type="region of interest" description="Disordered" evidence="4">
    <location>
        <begin position="1"/>
        <end position="59"/>
    </location>
</feature>
<dbReference type="Pfam" id="PF13426">
    <property type="entry name" value="PAS_9"/>
    <property type="match status" value="1"/>
</dbReference>
<gene>
    <name evidence="6" type="ORF">HII31_10648</name>
</gene>
<dbReference type="InterPro" id="IPR035965">
    <property type="entry name" value="PAS-like_dom_sf"/>
</dbReference>
<feature type="compositionally biased region" description="Polar residues" evidence="4">
    <location>
        <begin position="35"/>
        <end position="59"/>
    </location>
</feature>
<proteinExistence type="predicted"/>
<keyword evidence="1" id="KW-0285">Flavoprotein</keyword>
<dbReference type="Proteomes" id="UP000660729">
    <property type="component" value="Unassembled WGS sequence"/>
</dbReference>
<feature type="compositionally biased region" description="Low complexity" evidence="4">
    <location>
        <begin position="767"/>
        <end position="779"/>
    </location>
</feature>
<feature type="domain" description="PAS" evidence="5">
    <location>
        <begin position="443"/>
        <end position="539"/>
    </location>
</feature>
<comment type="caution">
    <text evidence="6">The sequence shown here is derived from an EMBL/GenBank/DDBJ whole genome shotgun (WGS) entry which is preliminary data.</text>
</comment>
<accession>A0A8H6RDJ6</accession>
<reference evidence="6" key="1">
    <citation type="submission" date="2020-04" db="EMBL/GenBank/DDBJ databases">
        <title>Draft genome resource of the tomato pathogen Pseudocercospora fuligena.</title>
        <authorList>
            <person name="Zaccaron A."/>
        </authorList>
    </citation>
    <scope>NUCLEOTIDE SEQUENCE</scope>
    <source>
        <strain evidence="6">PF001</strain>
    </source>
</reference>
<dbReference type="GO" id="GO:0005634">
    <property type="term" value="C:nucleus"/>
    <property type="evidence" value="ECO:0007669"/>
    <property type="project" value="TreeGrafter"/>
</dbReference>
<keyword evidence="2" id="KW-0288">FMN</keyword>
<dbReference type="EMBL" id="JABCIY010000217">
    <property type="protein sequence ID" value="KAF7188076.1"/>
    <property type="molecule type" value="Genomic_DNA"/>
</dbReference>
<feature type="compositionally biased region" description="Basic residues" evidence="4">
    <location>
        <begin position="7"/>
        <end position="25"/>
    </location>
</feature>